<protein>
    <recommendedName>
        <fullName evidence="13">Peptidase M43 pregnancy-associated plasma-A domain-containing protein</fullName>
    </recommendedName>
</protein>
<dbReference type="PANTHER" id="PTHR47466:SF1">
    <property type="entry name" value="METALLOPROTEASE MEP1 (AFU_ORTHOLOGUE AFUA_1G07730)-RELATED"/>
    <property type="match status" value="1"/>
</dbReference>
<dbReference type="AlphaFoldDB" id="A0A2T7BHF9"/>
<keyword evidence="12" id="KW-1185">Reference proteome</keyword>
<dbReference type="NCBIfam" id="TIGR04183">
    <property type="entry name" value="Por_Secre_tail"/>
    <property type="match status" value="1"/>
</dbReference>
<keyword evidence="4" id="KW-0732">Signal</keyword>
<organism evidence="11 12">
    <name type="scientific">Chitinophaga parva</name>
    <dbReference type="NCBI Taxonomy" id="2169414"/>
    <lineage>
        <taxon>Bacteria</taxon>
        <taxon>Pseudomonadati</taxon>
        <taxon>Bacteroidota</taxon>
        <taxon>Chitinophagia</taxon>
        <taxon>Chitinophagales</taxon>
        <taxon>Chitinophagaceae</taxon>
        <taxon>Chitinophaga</taxon>
    </lineage>
</organism>
<dbReference type="InterPro" id="IPR008754">
    <property type="entry name" value="Peptidase_M43"/>
</dbReference>
<dbReference type="NCBIfam" id="NF038128">
    <property type="entry name" value="choice_anch_J"/>
    <property type="match status" value="1"/>
</dbReference>
<accession>A0A2T7BHF9</accession>
<dbReference type="Pfam" id="PF18962">
    <property type="entry name" value="Por_Secre_tail"/>
    <property type="match status" value="1"/>
</dbReference>
<dbReference type="Gene3D" id="2.60.40.10">
    <property type="entry name" value="Immunoglobulins"/>
    <property type="match status" value="1"/>
</dbReference>
<dbReference type="Gene3D" id="3.40.390.10">
    <property type="entry name" value="Collagenase (Catalytic Domain)"/>
    <property type="match status" value="1"/>
</dbReference>
<keyword evidence="7" id="KW-0482">Metalloprotease</keyword>
<dbReference type="SUPFAM" id="SSF55486">
    <property type="entry name" value="Metalloproteases ('zincins'), catalytic domain"/>
    <property type="match status" value="1"/>
</dbReference>
<evidence type="ECO:0000313" key="12">
    <source>
        <dbReference type="Proteomes" id="UP000244450"/>
    </source>
</evidence>
<dbReference type="InterPro" id="IPR013783">
    <property type="entry name" value="Ig-like_fold"/>
</dbReference>
<keyword evidence="6" id="KW-0862">Zinc</keyword>
<dbReference type="GO" id="GO:0006508">
    <property type="term" value="P:proteolysis"/>
    <property type="evidence" value="ECO:0007669"/>
    <property type="project" value="UniProtKB-KW"/>
</dbReference>
<keyword evidence="2" id="KW-0645">Protease</keyword>
<sequence length="690" mass="75411">MQHLFAQNPKLETAYKQQRQALLQHLANMRNLRTTAVPSTITVPVVIHIVMPDPSVITDLQVAQQMKVLNEDFAGDNADTAAVPAVWKPIIGHTHIQFCLAQRTPNGDPATGVVRVTSSHAPFEVSTAAQDVKYTSTGGSDAWDSDSYFNIWVCQLASGNLGVATLPGAGYPKEEQGIAVDYTGFGTSGTAESPYNGGRTVTHETGHYFGMHHIWGDDDADGVARCTVDDGIADTPPQGKRTFGCPGFPMTDLCSPTYPGIMFMNYMDYTDDACMHLFTAGQATVMDGVWQLQRASLINSQGCQPVNLLANDAQAFALLGPMDKVCDNEVAPTLILKNKGTTPLQSVKISYRINNSAPVTYNWTGSLASLATTVITLPSSVVDTGHFTFDVYTDLPNGVTDQDHSNDTAHGSFHYDADGTYPLVEGFESDDFPPGGWKINNPDNSFTWELNRDVGHNSAHSVEMRNLGYASNGPVDELLTSVYNAPASTDSVFLFFDIAAATTSDIHGTNTYWDTLQVLVTKDCGLTYETTPYKKAGATLVTRQTPVNGEFTPTLASDWRRDSIDLTALVRGSRYQVVFRNITNYENNIYLDNINLVTKAVNPLLQEKGMLYWPNPTNGPVTIGFYEIPSDLQNFAVYDGSGRLIMTRSAGDIGANNRITFDLANEANGVYFVKLIYRDRKKTIKIVKVK</sequence>
<evidence type="ECO:0000256" key="1">
    <source>
        <dbReference type="ARBA" id="ARBA00008721"/>
    </source>
</evidence>
<dbReference type="GO" id="GO:0046872">
    <property type="term" value="F:metal ion binding"/>
    <property type="evidence" value="ECO:0007669"/>
    <property type="project" value="UniProtKB-KW"/>
</dbReference>
<dbReference type="EMBL" id="QCYK01000002">
    <property type="protein sequence ID" value="PUZ25717.1"/>
    <property type="molecule type" value="Genomic_DNA"/>
</dbReference>
<evidence type="ECO:0000259" key="10">
    <source>
        <dbReference type="Pfam" id="PF18962"/>
    </source>
</evidence>
<gene>
    <name evidence="11" type="ORF">DCC81_15735</name>
</gene>
<evidence type="ECO:0000259" key="9">
    <source>
        <dbReference type="Pfam" id="PF05572"/>
    </source>
</evidence>
<feature type="domain" description="Secretion system C-terminal sorting" evidence="10">
    <location>
        <begin position="613"/>
        <end position="686"/>
    </location>
</feature>
<feature type="domain" description="Peptidase M43 pregnancy-associated plasma-A" evidence="9">
    <location>
        <begin position="140"/>
        <end position="289"/>
    </location>
</feature>
<evidence type="ECO:0000256" key="6">
    <source>
        <dbReference type="ARBA" id="ARBA00022833"/>
    </source>
</evidence>
<comment type="similarity">
    <text evidence="1">Belongs to the peptidase M43B family.</text>
</comment>
<evidence type="ECO:0000256" key="5">
    <source>
        <dbReference type="ARBA" id="ARBA00022801"/>
    </source>
</evidence>
<keyword evidence="8" id="KW-1015">Disulfide bond</keyword>
<evidence type="ECO:0000256" key="7">
    <source>
        <dbReference type="ARBA" id="ARBA00023049"/>
    </source>
</evidence>
<reference evidence="11 12" key="1">
    <citation type="submission" date="2018-04" db="EMBL/GenBank/DDBJ databases">
        <title>Chitinophaga fuyangensis sp. nov., isolated from soil in a chemical factory.</title>
        <authorList>
            <person name="Chen K."/>
        </authorList>
    </citation>
    <scope>NUCLEOTIDE SEQUENCE [LARGE SCALE GENOMIC DNA]</scope>
    <source>
        <strain evidence="11 12">LY-1</strain>
    </source>
</reference>
<evidence type="ECO:0008006" key="13">
    <source>
        <dbReference type="Google" id="ProtNLM"/>
    </source>
</evidence>
<dbReference type="Pfam" id="PF05572">
    <property type="entry name" value="Peptidase_M43"/>
    <property type="match status" value="1"/>
</dbReference>
<keyword evidence="5" id="KW-0378">Hydrolase</keyword>
<proteinExistence type="inferred from homology"/>
<keyword evidence="3" id="KW-0479">Metal-binding</keyword>
<comment type="caution">
    <text evidence="11">The sequence shown here is derived from an EMBL/GenBank/DDBJ whole genome shotgun (WGS) entry which is preliminary data.</text>
</comment>
<name>A0A2T7BHF9_9BACT</name>
<evidence type="ECO:0000256" key="4">
    <source>
        <dbReference type="ARBA" id="ARBA00022729"/>
    </source>
</evidence>
<evidence type="ECO:0000256" key="3">
    <source>
        <dbReference type="ARBA" id="ARBA00022723"/>
    </source>
</evidence>
<evidence type="ECO:0000256" key="8">
    <source>
        <dbReference type="ARBA" id="ARBA00023157"/>
    </source>
</evidence>
<evidence type="ECO:0000313" key="11">
    <source>
        <dbReference type="EMBL" id="PUZ25717.1"/>
    </source>
</evidence>
<dbReference type="InterPro" id="IPR026444">
    <property type="entry name" value="Secre_tail"/>
</dbReference>
<evidence type="ECO:0000256" key="2">
    <source>
        <dbReference type="ARBA" id="ARBA00022670"/>
    </source>
</evidence>
<dbReference type="Proteomes" id="UP000244450">
    <property type="component" value="Unassembled WGS sequence"/>
</dbReference>
<dbReference type="InterPro" id="IPR024079">
    <property type="entry name" value="MetalloPept_cat_dom_sf"/>
</dbReference>
<dbReference type="GO" id="GO:0008237">
    <property type="term" value="F:metallopeptidase activity"/>
    <property type="evidence" value="ECO:0007669"/>
    <property type="project" value="UniProtKB-KW"/>
</dbReference>
<dbReference type="PANTHER" id="PTHR47466">
    <property type="match status" value="1"/>
</dbReference>